<keyword evidence="5" id="KW-0239">DNA-directed DNA polymerase</keyword>
<protein>
    <recommendedName>
        <fullName evidence="1">DNA-directed DNA polymerase</fullName>
        <ecNumber evidence="1">2.7.7.7</ecNumber>
    </recommendedName>
</protein>
<dbReference type="InterPro" id="IPR011708">
    <property type="entry name" value="DNA_pol3_alpha_NTPase_dom"/>
</dbReference>
<dbReference type="PANTHER" id="PTHR32294:SF0">
    <property type="entry name" value="DNA POLYMERASE III SUBUNIT ALPHA"/>
    <property type="match status" value="1"/>
</dbReference>
<dbReference type="RefSeq" id="WP_213680410.1">
    <property type="nucleotide sequence ID" value="NZ_JALQCT010000009.1"/>
</dbReference>
<proteinExistence type="predicted"/>
<evidence type="ECO:0000313" key="12">
    <source>
        <dbReference type="Proteomes" id="UP001170651"/>
    </source>
</evidence>
<evidence type="ECO:0000256" key="1">
    <source>
        <dbReference type="ARBA" id="ARBA00012417"/>
    </source>
</evidence>
<dbReference type="EC" id="2.7.7.7" evidence="1"/>
<organism evidence="11 12">
    <name type="scientific">Candidatus Phytoplasma australasiaticum subsp. australasiaticum</name>
    <dbReference type="NCBI Taxonomy" id="2832407"/>
    <lineage>
        <taxon>Bacteria</taxon>
        <taxon>Bacillati</taxon>
        <taxon>Mycoplasmatota</taxon>
        <taxon>Mollicutes</taxon>
        <taxon>Acholeplasmatales</taxon>
        <taxon>Acholeplasmataceae</taxon>
        <taxon>Candidatus Phytoplasma</taxon>
        <taxon>16SrII (Peanut WB group)</taxon>
        <taxon>Candidatus Phytoplasma australasiaticum</taxon>
    </lineage>
</organism>
<dbReference type="SUPFAM" id="SSF89550">
    <property type="entry name" value="PHP domain-like"/>
    <property type="match status" value="1"/>
</dbReference>
<dbReference type="EMBL" id="JAOSIW010000005">
    <property type="protein sequence ID" value="MDO8054460.1"/>
    <property type="molecule type" value="Genomic_DNA"/>
</dbReference>
<dbReference type="Pfam" id="PF14579">
    <property type="entry name" value="HHH_6"/>
    <property type="match status" value="1"/>
</dbReference>
<gene>
    <name evidence="11" type="ORF">OC696_01055</name>
</gene>
<dbReference type="Pfam" id="PF07733">
    <property type="entry name" value="DNA_pol3_alpha"/>
    <property type="match status" value="2"/>
</dbReference>
<evidence type="ECO:0000259" key="10">
    <source>
        <dbReference type="Pfam" id="PF17657"/>
    </source>
</evidence>
<evidence type="ECO:0000256" key="6">
    <source>
        <dbReference type="ARBA" id="ARBA00049244"/>
    </source>
</evidence>
<dbReference type="InterPro" id="IPR004013">
    <property type="entry name" value="PHP_dom"/>
</dbReference>
<dbReference type="Pfam" id="PF17657">
    <property type="entry name" value="DNA_pol3_finger"/>
    <property type="match status" value="1"/>
</dbReference>
<dbReference type="InterPro" id="IPR016195">
    <property type="entry name" value="Pol/histidinol_Pase-like"/>
</dbReference>
<evidence type="ECO:0000259" key="8">
    <source>
        <dbReference type="Pfam" id="PF07733"/>
    </source>
</evidence>
<sequence length="909" mass="107365">MIGVFYLQSFYSIKKSVHSVESLVKKAYESKYDFVALSDVENLYGMIQLMKFCREYKIKPIIGVQIYIYFDLLKYRDIKISFLIYAFDNDGINNLIKILNFIQLNNKITVTDLQKFQDGIFCILSNLDFILCDILKDEIMNLTIYENKTLFIFETLRFFQKNIKKLFFGFSLQSFLLQDYAGFFLNIAKKLNLKVVLVNKTNYLVSEEKLIYQYLYKINDYQNNIKKFINPQQINEQITLDVEFIDYKQIQERYQFYNINDFELFLDLEKFLPLIKYDISPPSTVCDFKHDLDCDNFKYLQKKANNFLTYYLQKNINIKKHIFYIQQLQKELILIKKMNYVDFFLIVFDLIQYAKNQKILIGPGRGSSVGSLLCFCLGITEIDPVKYNLLFERFLNFQRTTVPDIDIDVPDDQVTRMIKYLVDKYGIEHIANLITFQKYSKDSFLMDLKLINQNGIEINISHAKAICSRFASIIQGIPRLVGTHPSGVIITKLDLSKHLPIKKNSNNSVILYRVQFDHKQLEQLGFIKLDLLNLRNLFLINKIVTLIEQTNQIKIDLSNIPLNDSNTYNILQKGDTNYIFQLESLSARKVIERLKPKTFEDLVAVLSFNRPGAIKFVDLYIKNRINQESKFIDIEIVDNILCDTYGVVLYQEQMMRIASEFAGYNLGQADLFMRQIMAKSSESVKINLKKSFITQSVLYQRTDEMASKVYDYIAKFSNYIFNKSHGVAYALISYRMAYLKANYLLYFGIVYAEEYPDDYANIRTWLSQIKKYIKIQKPHILYSDVSNFRILNNQLFLPLNFIRDISLEICRTLIKERSIKKFENFDDFKIRLKNVLNKESLQKFIFAGALDNVFALTRIQLLQNCDFNYIEHSQYLTNFRKKEFKDNYDQLILKKNFQNAFKFKLDIID</sequence>
<comment type="caution">
    <text evidence="11">The sequence shown here is derived from an EMBL/GenBank/DDBJ whole genome shotgun (WGS) entry which is preliminary data.</text>
</comment>
<dbReference type="GO" id="GO:0008408">
    <property type="term" value="F:3'-5' exonuclease activity"/>
    <property type="evidence" value="ECO:0007669"/>
    <property type="project" value="InterPro"/>
</dbReference>
<evidence type="ECO:0000256" key="3">
    <source>
        <dbReference type="ARBA" id="ARBA00022695"/>
    </source>
</evidence>
<feature type="domain" description="Bacterial DNA polymerase III alpha subunit NTPase" evidence="8">
    <location>
        <begin position="300"/>
        <end position="447"/>
    </location>
</feature>
<evidence type="ECO:0000313" key="11">
    <source>
        <dbReference type="EMBL" id="MDO8054460.1"/>
    </source>
</evidence>
<name>A0A9K3WSP0_9MOLU</name>
<dbReference type="Gene3D" id="1.10.150.870">
    <property type="match status" value="1"/>
</dbReference>
<evidence type="ECO:0000256" key="2">
    <source>
        <dbReference type="ARBA" id="ARBA00022679"/>
    </source>
</evidence>
<dbReference type="InterPro" id="IPR040982">
    <property type="entry name" value="DNA_pol3_finger"/>
</dbReference>
<dbReference type="Pfam" id="PF02811">
    <property type="entry name" value="PHP"/>
    <property type="match status" value="1"/>
</dbReference>
<keyword evidence="12" id="KW-1185">Reference proteome</keyword>
<feature type="domain" description="Bacterial DNA polymerase III alpha subunit NTPase" evidence="8">
    <location>
        <begin position="469"/>
        <end position="532"/>
    </location>
</feature>
<evidence type="ECO:0000259" key="7">
    <source>
        <dbReference type="Pfam" id="PF02811"/>
    </source>
</evidence>
<reference evidence="11 12" key="1">
    <citation type="journal article" date="2023" name="Int. J. Syst. Evol. Microbiol.">
        <title>The observation of taxonomic boundaries for the 16SrII and 16SrXXV phytoplasmas using genome-based delimitation.</title>
        <authorList>
            <person name="Rodrigues Jardim B."/>
            <person name="Tran-Nguyen L.T.T."/>
            <person name="Gambley C."/>
            <person name="Al-Sadi A.M."/>
            <person name="Al-Subhi A.M."/>
            <person name="Foissac X."/>
            <person name="Salar P."/>
            <person name="Cai H."/>
            <person name="Yang J.Y."/>
            <person name="Davis R."/>
            <person name="Jones L."/>
            <person name="Rodoni B."/>
            <person name="Constable F.E."/>
        </authorList>
    </citation>
    <scope>NUCLEOTIDE SEQUENCE [LARGE SCALE GENOMIC DNA]</scope>
    <source>
        <strain evidence="11">BAWM-OMN-P26</strain>
    </source>
</reference>
<feature type="domain" description="PHP" evidence="7">
    <location>
        <begin position="8"/>
        <end position="124"/>
    </location>
</feature>
<dbReference type="Gene3D" id="3.20.20.140">
    <property type="entry name" value="Metal-dependent hydrolases"/>
    <property type="match status" value="1"/>
</dbReference>
<dbReference type="GO" id="GO:0006260">
    <property type="term" value="P:DNA replication"/>
    <property type="evidence" value="ECO:0007669"/>
    <property type="project" value="UniProtKB-KW"/>
</dbReference>
<dbReference type="GO" id="GO:0003887">
    <property type="term" value="F:DNA-directed DNA polymerase activity"/>
    <property type="evidence" value="ECO:0007669"/>
    <property type="project" value="UniProtKB-KW"/>
</dbReference>
<dbReference type="InterPro" id="IPR004805">
    <property type="entry name" value="DnaE2/DnaE/PolC"/>
</dbReference>
<evidence type="ECO:0000256" key="4">
    <source>
        <dbReference type="ARBA" id="ARBA00022705"/>
    </source>
</evidence>
<evidence type="ECO:0000256" key="5">
    <source>
        <dbReference type="ARBA" id="ARBA00022932"/>
    </source>
</evidence>
<dbReference type="InterPro" id="IPR029460">
    <property type="entry name" value="DNAPol_HHH"/>
</dbReference>
<feature type="domain" description="DNA polymerase helix-hairpin-helix motif" evidence="9">
    <location>
        <begin position="773"/>
        <end position="853"/>
    </location>
</feature>
<keyword evidence="3" id="KW-0548">Nucleotidyltransferase</keyword>
<dbReference type="Proteomes" id="UP001170651">
    <property type="component" value="Unassembled WGS sequence"/>
</dbReference>
<feature type="domain" description="DNA polymerase III alpha subunit finger" evidence="10">
    <location>
        <begin position="537"/>
        <end position="693"/>
    </location>
</feature>
<keyword evidence="4" id="KW-0235">DNA replication</keyword>
<accession>A0A9K3WSP0</accession>
<evidence type="ECO:0000259" key="9">
    <source>
        <dbReference type="Pfam" id="PF14579"/>
    </source>
</evidence>
<dbReference type="PANTHER" id="PTHR32294">
    <property type="entry name" value="DNA POLYMERASE III SUBUNIT ALPHA"/>
    <property type="match status" value="1"/>
</dbReference>
<keyword evidence="2" id="KW-0808">Transferase</keyword>
<dbReference type="AlphaFoldDB" id="A0A9K3WSP0"/>
<comment type="catalytic activity">
    <reaction evidence="6">
        <text>DNA(n) + a 2'-deoxyribonucleoside 5'-triphosphate = DNA(n+1) + diphosphate</text>
        <dbReference type="Rhea" id="RHEA:22508"/>
        <dbReference type="Rhea" id="RHEA-COMP:17339"/>
        <dbReference type="Rhea" id="RHEA-COMP:17340"/>
        <dbReference type="ChEBI" id="CHEBI:33019"/>
        <dbReference type="ChEBI" id="CHEBI:61560"/>
        <dbReference type="ChEBI" id="CHEBI:173112"/>
        <dbReference type="EC" id="2.7.7.7"/>
    </reaction>
</comment>